<accession>A0ABU3CM60</accession>
<evidence type="ECO:0000313" key="2">
    <source>
        <dbReference type="EMBL" id="MDT0647438.1"/>
    </source>
</evidence>
<dbReference type="Pfam" id="PF00535">
    <property type="entry name" value="Glycos_transf_2"/>
    <property type="match status" value="1"/>
</dbReference>
<keyword evidence="2" id="KW-0808">Transferase</keyword>
<name>A0ABU3CM60_9FLAO</name>
<organism evidence="2 3">
    <name type="scientific">Autumnicola lenta</name>
    <dbReference type="NCBI Taxonomy" id="3075593"/>
    <lineage>
        <taxon>Bacteria</taxon>
        <taxon>Pseudomonadati</taxon>
        <taxon>Bacteroidota</taxon>
        <taxon>Flavobacteriia</taxon>
        <taxon>Flavobacteriales</taxon>
        <taxon>Flavobacteriaceae</taxon>
        <taxon>Autumnicola</taxon>
    </lineage>
</organism>
<dbReference type="EMBL" id="JAVRHO010000016">
    <property type="protein sequence ID" value="MDT0647438.1"/>
    <property type="molecule type" value="Genomic_DNA"/>
</dbReference>
<dbReference type="PANTHER" id="PTHR22916">
    <property type="entry name" value="GLYCOSYLTRANSFERASE"/>
    <property type="match status" value="1"/>
</dbReference>
<reference evidence="2 3" key="1">
    <citation type="submission" date="2023-09" db="EMBL/GenBank/DDBJ databases">
        <authorList>
            <person name="Rey-Velasco X."/>
        </authorList>
    </citation>
    <scope>NUCLEOTIDE SEQUENCE [LARGE SCALE GENOMIC DNA]</scope>
    <source>
        <strain evidence="2 3">F260</strain>
    </source>
</reference>
<dbReference type="Proteomes" id="UP001245285">
    <property type="component" value="Unassembled WGS sequence"/>
</dbReference>
<dbReference type="GO" id="GO:0016757">
    <property type="term" value="F:glycosyltransferase activity"/>
    <property type="evidence" value="ECO:0007669"/>
    <property type="project" value="UniProtKB-KW"/>
</dbReference>
<protein>
    <submittedName>
        <fullName evidence="2">Glycosyltransferase family 2 protein</fullName>
        <ecNumber evidence="2">2.4.-.-</ecNumber>
    </submittedName>
</protein>
<dbReference type="PANTHER" id="PTHR22916:SF3">
    <property type="entry name" value="UDP-GLCNAC:BETAGAL BETA-1,3-N-ACETYLGLUCOSAMINYLTRANSFERASE-LIKE PROTEIN 1"/>
    <property type="match status" value="1"/>
</dbReference>
<dbReference type="SUPFAM" id="SSF53448">
    <property type="entry name" value="Nucleotide-diphospho-sugar transferases"/>
    <property type="match status" value="1"/>
</dbReference>
<keyword evidence="3" id="KW-1185">Reference proteome</keyword>
<comment type="caution">
    <text evidence="2">The sequence shown here is derived from an EMBL/GenBank/DDBJ whole genome shotgun (WGS) entry which is preliminary data.</text>
</comment>
<dbReference type="EC" id="2.4.-.-" evidence="2"/>
<dbReference type="RefSeq" id="WP_311495544.1">
    <property type="nucleotide sequence ID" value="NZ_JAVRHO010000016.1"/>
</dbReference>
<evidence type="ECO:0000259" key="1">
    <source>
        <dbReference type="Pfam" id="PF00535"/>
    </source>
</evidence>
<feature type="domain" description="Glycosyltransferase 2-like" evidence="1">
    <location>
        <begin position="8"/>
        <end position="152"/>
    </location>
</feature>
<dbReference type="InterPro" id="IPR029044">
    <property type="entry name" value="Nucleotide-diphossugar_trans"/>
</dbReference>
<gene>
    <name evidence="2" type="ORF">RM545_12120</name>
</gene>
<keyword evidence="2" id="KW-0328">Glycosyltransferase</keyword>
<evidence type="ECO:0000313" key="3">
    <source>
        <dbReference type="Proteomes" id="UP001245285"/>
    </source>
</evidence>
<dbReference type="InterPro" id="IPR001173">
    <property type="entry name" value="Glyco_trans_2-like"/>
</dbReference>
<dbReference type="Gene3D" id="3.90.550.10">
    <property type="entry name" value="Spore Coat Polysaccharide Biosynthesis Protein SpsA, Chain A"/>
    <property type="match status" value="1"/>
</dbReference>
<dbReference type="CDD" id="cd00761">
    <property type="entry name" value="Glyco_tranf_GTA_type"/>
    <property type="match status" value="1"/>
</dbReference>
<proteinExistence type="predicted"/>
<sequence length="334" mass="38763">MIEESLVSVCIPVYNREKFIKNAIESVLNQTYQNFEIIVVDDGSKDDSIFIVESFSDERIKLFKNKVNKGVVFTRNRYLEEASGDYIAILDSDDFWLPTKLEKQINFLNENPEYGICGTWAIRKSINGECIWKYPISDEEIRARLLWGSSMVHSSMVIKSSIIRNNSFKYCNSVKQAEDYDLLRQVANTKSKLCNLSEVLVEYNEHNAQFTTTAKQEQIEESFKISLKYIDDLKVYLDAIQFSAFKKVFTFQYNLSANELLKLKEFFEALNCVALNFNDAVSESLSKHWFLSCYHSTNNGLNTLKIFSSAQNEFPYQLTIVQKAKFYLKCLLKK</sequence>